<sequence>MRRRAGCRRGSSIRRPAPISRGATRRSSAGPSRDAGRARPLLQGRGPRPESCLPRPLRRQGETTGMTAWARHLVLAMVAFAAPAAAQDAWPSRAVRVIVPFTPGGGADVVARPLAQALGERLGQPFVVENRPGGAGNIGTEAVARAAPDGYTLLLTGPSHVNNAHLFRQLPFDARRDFAPVSLLTSAPYVLVGHPALPARNAAELLDLARRSAPPLSYGSAGNGTAGHLAMELIKVTAGIDLLHVPYRGSPAMLTDLMAGHVAIGFDNVLTASPGIAAGQLRALAVSGGRRAPSLPDVPTIAESGLPGFDVTVWQGALFPAGVEARIAARLGAEFAAALRRPELRERLAGLGVEAIGSDPAGFARFLEAEHLRWGEVIRRSGARVD</sequence>
<dbReference type="PANTHER" id="PTHR42928:SF5">
    <property type="entry name" value="BLR1237 PROTEIN"/>
    <property type="match status" value="1"/>
</dbReference>
<name>A0ABS1CVY7_9PROT</name>
<dbReference type="CDD" id="cd13578">
    <property type="entry name" value="PBP2_Bug27"/>
    <property type="match status" value="1"/>
</dbReference>
<evidence type="ECO:0000256" key="1">
    <source>
        <dbReference type="ARBA" id="ARBA00006987"/>
    </source>
</evidence>
<organism evidence="3 4">
    <name type="scientific">Paracraurococcus ruber</name>
    <dbReference type="NCBI Taxonomy" id="77675"/>
    <lineage>
        <taxon>Bacteria</taxon>
        <taxon>Pseudomonadati</taxon>
        <taxon>Pseudomonadota</taxon>
        <taxon>Alphaproteobacteria</taxon>
        <taxon>Acetobacterales</taxon>
        <taxon>Roseomonadaceae</taxon>
        <taxon>Paracraurococcus</taxon>
    </lineage>
</organism>
<dbReference type="Proteomes" id="UP000697995">
    <property type="component" value="Unassembled WGS sequence"/>
</dbReference>
<dbReference type="Gene3D" id="3.40.190.150">
    <property type="entry name" value="Bordetella uptake gene, domain 1"/>
    <property type="match status" value="1"/>
</dbReference>
<evidence type="ECO:0000313" key="4">
    <source>
        <dbReference type="Proteomes" id="UP000697995"/>
    </source>
</evidence>
<feature type="region of interest" description="Disordered" evidence="2">
    <location>
        <begin position="1"/>
        <end position="60"/>
    </location>
</feature>
<dbReference type="InterPro" id="IPR005064">
    <property type="entry name" value="BUG"/>
</dbReference>
<dbReference type="Gene3D" id="3.40.190.10">
    <property type="entry name" value="Periplasmic binding protein-like II"/>
    <property type="match status" value="1"/>
</dbReference>
<dbReference type="EMBL" id="NRSG01000053">
    <property type="protein sequence ID" value="MBK1658471.1"/>
    <property type="molecule type" value="Genomic_DNA"/>
</dbReference>
<dbReference type="InterPro" id="IPR042100">
    <property type="entry name" value="Bug_dom1"/>
</dbReference>
<evidence type="ECO:0000256" key="2">
    <source>
        <dbReference type="SAM" id="MobiDB-lite"/>
    </source>
</evidence>
<protein>
    <recommendedName>
        <fullName evidence="5">Tripartite tricarboxylate transporter substrate binding protein</fullName>
    </recommendedName>
</protein>
<proteinExistence type="inferred from homology"/>
<comment type="similarity">
    <text evidence="1">Belongs to the UPF0065 (bug) family.</text>
</comment>
<evidence type="ECO:0008006" key="5">
    <source>
        <dbReference type="Google" id="ProtNLM"/>
    </source>
</evidence>
<accession>A0ABS1CVY7</accession>
<comment type="caution">
    <text evidence="3">The sequence shown here is derived from an EMBL/GenBank/DDBJ whole genome shotgun (WGS) entry which is preliminary data.</text>
</comment>
<dbReference type="Pfam" id="PF03401">
    <property type="entry name" value="TctC"/>
    <property type="match status" value="1"/>
</dbReference>
<evidence type="ECO:0000313" key="3">
    <source>
        <dbReference type="EMBL" id="MBK1658471.1"/>
    </source>
</evidence>
<gene>
    <name evidence="3" type="ORF">CKO45_09535</name>
</gene>
<keyword evidence="4" id="KW-1185">Reference proteome</keyword>
<dbReference type="SUPFAM" id="SSF53850">
    <property type="entry name" value="Periplasmic binding protein-like II"/>
    <property type="match status" value="1"/>
</dbReference>
<dbReference type="PANTHER" id="PTHR42928">
    <property type="entry name" value="TRICARBOXYLATE-BINDING PROTEIN"/>
    <property type="match status" value="1"/>
</dbReference>
<reference evidence="3 4" key="1">
    <citation type="journal article" date="2020" name="Microorganisms">
        <title>Osmotic Adaptation and Compatible Solute Biosynthesis of Phototrophic Bacteria as Revealed from Genome Analyses.</title>
        <authorList>
            <person name="Imhoff J.F."/>
            <person name="Rahn T."/>
            <person name="Kunzel S."/>
            <person name="Keller A."/>
            <person name="Neulinger S.C."/>
        </authorList>
    </citation>
    <scope>NUCLEOTIDE SEQUENCE [LARGE SCALE GENOMIC DNA]</scope>
    <source>
        <strain evidence="3 4">DSM 15382</strain>
    </source>
</reference>